<protein>
    <submittedName>
        <fullName evidence="1">Uncharacterized protein</fullName>
    </submittedName>
</protein>
<dbReference type="EMBL" id="JAOAOG010000313">
    <property type="protein sequence ID" value="KAJ6230239.1"/>
    <property type="molecule type" value="Genomic_DNA"/>
</dbReference>
<comment type="caution">
    <text evidence="1">The sequence shown here is derived from an EMBL/GenBank/DDBJ whole genome shotgun (WGS) entry which is preliminary data.</text>
</comment>
<evidence type="ECO:0000313" key="2">
    <source>
        <dbReference type="Proteomes" id="UP001150062"/>
    </source>
</evidence>
<gene>
    <name evidence="1" type="ORF">M0813_06877</name>
</gene>
<dbReference type="Proteomes" id="UP001150062">
    <property type="component" value="Unassembled WGS sequence"/>
</dbReference>
<sequence>MSSSLPINCINSDLLKIIFQKFNHQSSENKFSKQRAEVVQLRLRKDWNRVYSELVEEGHWNPQKRKRTKENGLYTDKQDIILSKCTLATNNRSIKPCNRNQDTGTLPQTLKTYIHPQKKDKNLKEKEINQKDNNDSLDRIFDNSRSVEYNNEEQIHYDYNPLFNQNNKFLFENKNGEDLLFCLKENREIIKKYKKHIDGLMESQNILNQKISDLSVLFTNKFESFLKTQNQILDCLAKNQTAHANKNI</sequence>
<evidence type="ECO:0000313" key="1">
    <source>
        <dbReference type="EMBL" id="KAJ6230239.1"/>
    </source>
</evidence>
<keyword evidence="2" id="KW-1185">Reference proteome</keyword>
<organism evidence="1 2">
    <name type="scientific">Anaeramoeba flamelloides</name>
    <dbReference type="NCBI Taxonomy" id="1746091"/>
    <lineage>
        <taxon>Eukaryota</taxon>
        <taxon>Metamonada</taxon>
        <taxon>Anaeramoebidae</taxon>
        <taxon>Anaeramoeba</taxon>
    </lineage>
</organism>
<accession>A0ABQ8XDS3</accession>
<reference evidence="1" key="1">
    <citation type="submission" date="2022-08" db="EMBL/GenBank/DDBJ databases">
        <title>Novel sulfate-reducing endosymbionts in the free-living metamonad Anaeramoeba.</title>
        <authorList>
            <person name="Jerlstrom-Hultqvist J."/>
            <person name="Cepicka I."/>
            <person name="Gallot-Lavallee L."/>
            <person name="Salas-Leiva D."/>
            <person name="Curtis B.A."/>
            <person name="Zahonova K."/>
            <person name="Pipaliya S."/>
            <person name="Dacks J."/>
            <person name="Roger A.J."/>
        </authorList>
    </citation>
    <scope>NUCLEOTIDE SEQUENCE</scope>
    <source>
        <strain evidence="1">Schooner1</strain>
    </source>
</reference>
<name>A0ABQ8XDS3_9EUKA</name>
<proteinExistence type="predicted"/>